<dbReference type="RefSeq" id="WP_068901774.1">
    <property type="nucleotide sequence ID" value="NZ_BDCX01000015.1"/>
</dbReference>
<keyword evidence="3" id="KW-0001">2Fe-2S</keyword>
<keyword evidence="6" id="KW-0560">Oxidoreductase</keyword>
<feature type="domain" description="2Fe-2S ferredoxin-type" evidence="10">
    <location>
        <begin position="308"/>
        <end position="397"/>
    </location>
</feature>
<keyword evidence="2" id="KW-0285">Flavoprotein</keyword>
<sequence>MAQPGPLRVRVVEVVRETADAHSLVLEPADGDRGRFGYRPGQFLTIRIPGGREGAAARCYSLSSSPACDEKLKVTVKRVPGGHGSNWICDHVTEGDVLEVLRPSGAFTPRTLDGDFLLLAAGSGITPVMSILKSCLHAGTGSAVLVYANRDENSVIFRDELAALAREHADRLAVLHWLESVQGLPTAAGLAAVAGPYAGREAFVCGPGPFMDLAVEALTGLGVPPERVRTERFTSLAADPFTARPAPGAPAPGAPAPAVPAPGVPAPAAPVSDALVSGLTEASSPAAVPAPGSAGPAGPARTAEAAEVEVEVELDGRTRTVAWPRGARLLDVLLAAGLDAPYSCREGSCSACACVLVEGEVAMERNQVLDDRDLADGLILACQAVPVSERLKVTYDA</sequence>
<organism evidence="12 13">
    <name type="scientific">Planomonospora sphaerica</name>
    <dbReference type="NCBI Taxonomy" id="161355"/>
    <lineage>
        <taxon>Bacteria</taxon>
        <taxon>Bacillati</taxon>
        <taxon>Actinomycetota</taxon>
        <taxon>Actinomycetes</taxon>
        <taxon>Streptosporangiales</taxon>
        <taxon>Streptosporangiaceae</taxon>
        <taxon>Planomonospora</taxon>
    </lineage>
</organism>
<proteinExistence type="predicted"/>
<dbReference type="InterPro" id="IPR036010">
    <property type="entry name" value="2Fe-2S_ferredoxin-like_sf"/>
</dbReference>
<dbReference type="Gene3D" id="2.40.30.10">
    <property type="entry name" value="Translation factors"/>
    <property type="match status" value="1"/>
</dbReference>
<dbReference type="Pfam" id="PF00970">
    <property type="entry name" value="FAD_binding_6"/>
    <property type="match status" value="1"/>
</dbReference>
<dbReference type="CDD" id="cd06214">
    <property type="entry name" value="PA_degradation_oxidoreductase_like"/>
    <property type="match status" value="1"/>
</dbReference>
<comment type="caution">
    <text evidence="12">The sequence shown here is derived from an EMBL/GenBank/DDBJ whole genome shotgun (WGS) entry which is preliminary data.</text>
</comment>
<dbReference type="PANTHER" id="PTHR47354:SF8">
    <property type="entry name" value="1,2-PHENYLACETYL-COA EPOXIDASE, SUBUNIT E"/>
    <property type="match status" value="1"/>
</dbReference>
<dbReference type="GO" id="GO:0051537">
    <property type="term" value="F:2 iron, 2 sulfur cluster binding"/>
    <property type="evidence" value="ECO:0007669"/>
    <property type="project" value="UniProtKB-KW"/>
</dbReference>
<evidence type="ECO:0000256" key="1">
    <source>
        <dbReference type="ARBA" id="ARBA00001974"/>
    </source>
</evidence>
<evidence type="ECO:0000256" key="4">
    <source>
        <dbReference type="ARBA" id="ARBA00022723"/>
    </source>
</evidence>
<dbReference type="InterPro" id="IPR012675">
    <property type="entry name" value="Beta-grasp_dom_sf"/>
</dbReference>
<dbReference type="PRINTS" id="PR00410">
    <property type="entry name" value="PHEHYDRXLASE"/>
</dbReference>
<dbReference type="PANTHER" id="PTHR47354">
    <property type="entry name" value="NADH OXIDOREDUCTASE HCR"/>
    <property type="match status" value="1"/>
</dbReference>
<dbReference type="InterPro" id="IPR050415">
    <property type="entry name" value="MRET"/>
</dbReference>
<feature type="region of interest" description="Disordered" evidence="9">
    <location>
        <begin position="240"/>
        <end position="259"/>
    </location>
</feature>
<keyword evidence="7" id="KW-0408">Iron</keyword>
<dbReference type="GO" id="GO:0016491">
    <property type="term" value="F:oxidoreductase activity"/>
    <property type="evidence" value="ECO:0007669"/>
    <property type="project" value="UniProtKB-KW"/>
</dbReference>
<evidence type="ECO:0000256" key="9">
    <source>
        <dbReference type="SAM" id="MobiDB-lite"/>
    </source>
</evidence>
<dbReference type="PROSITE" id="PS51384">
    <property type="entry name" value="FAD_FR"/>
    <property type="match status" value="1"/>
</dbReference>
<dbReference type="InterPro" id="IPR001709">
    <property type="entry name" value="Flavoprot_Pyr_Nucl_cyt_Rdtase"/>
</dbReference>
<dbReference type="GO" id="GO:0046872">
    <property type="term" value="F:metal ion binding"/>
    <property type="evidence" value="ECO:0007669"/>
    <property type="project" value="UniProtKB-KW"/>
</dbReference>
<evidence type="ECO:0000313" key="13">
    <source>
        <dbReference type="Proteomes" id="UP000077701"/>
    </source>
</evidence>
<evidence type="ECO:0000259" key="11">
    <source>
        <dbReference type="PROSITE" id="PS51384"/>
    </source>
</evidence>
<dbReference type="InterPro" id="IPR001041">
    <property type="entry name" value="2Fe-2S_ferredoxin-type"/>
</dbReference>
<dbReference type="InterPro" id="IPR039261">
    <property type="entry name" value="FNR_nucleotide-bd"/>
</dbReference>
<dbReference type="InterPro" id="IPR017927">
    <property type="entry name" value="FAD-bd_FR_type"/>
</dbReference>
<reference evidence="13" key="2">
    <citation type="submission" date="2016-04" db="EMBL/GenBank/DDBJ databases">
        <title>Planomonospora sphaerica JCM9374 whole genome shotgun sequence.</title>
        <authorList>
            <person name="Suzuki T."/>
            <person name="Dohra H."/>
            <person name="Kodani S."/>
        </authorList>
    </citation>
    <scope>NUCLEOTIDE SEQUENCE [LARGE SCALE GENOMIC DNA]</scope>
    <source>
        <strain evidence="13">JCM 9374</strain>
    </source>
</reference>
<feature type="compositionally biased region" description="Pro residues" evidence="9">
    <location>
        <begin position="247"/>
        <end position="259"/>
    </location>
</feature>
<keyword evidence="13" id="KW-1185">Reference proteome</keyword>
<dbReference type="Pfam" id="PF00111">
    <property type="entry name" value="Fer2"/>
    <property type="match status" value="1"/>
</dbReference>
<keyword evidence="8" id="KW-0411">Iron-sulfur</keyword>
<comment type="cofactor">
    <cofactor evidence="1">
        <name>FAD</name>
        <dbReference type="ChEBI" id="CHEBI:57692"/>
    </cofactor>
</comment>
<feature type="region of interest" description="Disordered" evidence="9">
    <location>
        <begin position="282"/>
        <end position="304"/>
    </location>
</feature>
<evidence type="ECO:0000256" key="8">
    <source>
        <dbReference type="ARBA" id="ARBA00023014"/>
    </source>
</evidence>
<dbReference type="PROSITE" id="PS00197">
    <property type="entry name" value="2FE2S_FER_1"/>
    <property type="match status" value="1"/>
</dbReference>
<evidence type="ECO:0000256" key="3">
    <source>
        <dbReference type="ARBA" id="ARBA00022714"/>
    </source>
</evidence>
<gene>
    <name evidence="12" type="ORF">PS9374_05634</name>
</gene>
<dbReference type="OrthoDB" id="9796486at2"/>
<dbReference type="SUPFAM" id="SSF63380">
    <property type="entry name" value="Riboflavin synthase domain-like"/>
    <property type="match status" value="1"/>
</dbReference>
<dbReference type="PRINTS" id="PR00371">
    <property type="entry name" value="FPNCR"/>
</dbReference>
<evidence type="ECO:0000256" key="2">
    <source>
        <dbReference type="ARBA" id="ARBA00022630"/>
    </source>
</evidence>
<dbReference type="Gene3D" id="3.10.20.30">
    <property type="match status" value="1"/>
</dbReference>
<dbReference type="Pfam" id="PF00175">
    <property type="entry name" value="NAD_binding_1"/>
    <property type="match status" value="1"/>
</dbReference>
<evidence type="ECO:0000313" key="12">
    <source>
        <dbReference type="EMBL" id="GAT69954.1"/>
    </source>
</evidence>
<keyword evidence="5" id="KW-0274">FAD</keyword>
<dbReference type="GO" id="GO:0050660">
    <property type="term" value="F:flavin adenine dinucleotide binding"/>
    <property type="evidence" value="ECO:0007669"/>
    <property type="project" value="TreeGrafter"/>
</dbReference>
<dbReference type="AlphaFoldDB" id="A0A161LKT5"/>
<dbReference type="InterPro" id="IPR001433">
    <property type="entry name" value="OxRdtase_FAD/NAD-bd"/>
</dbReference>
<dbReference type="SUPFAM" id="SSF54292">
    <property type="entry name" value="2Fe-2S ferredoxin-like"/>
    <property type="match status" value="1"/>
</dbReference>
<dbReference type="InterPro" id="IPR006058">
    <property type="entry name" value="2Fe2S_fd_BS"/>
</dbReference>
<dbReference type="PROSITE" id="PS51085">
    <property type="entry name" value="2FE2S_FER_2"/>
    <property type="match status" value="1"/>
</dbReference>
<name>A0A161LKT5_9ACTN</name>
<evidence type="ECO:0000256" key="6">
    <source>
        <dbReference type="ARBA" id="ARBA00023002"/>
    </source>
</evidence>
<dbReference type="InterPro" id="IPR017938">
    <property type="entry name" value="Riboflavin_synthase-like_b-brl"/>
</dbReference>
<reference evidence="12 13" key="1">
    <citation type="journal article" date="2016" name="Genome Announc.">
        <title>Draft Genome Sequence of Planomonospora sphaerica JCM9374, a Rare Actinomycete.</title>
        <authorList>
            <person name="Dohra H."/>
            <person name="Suzuki T."/>
            <person name="Inoue Y."/>
            <person name="Kodani S."/>
        </authorList>
    </citation>
    <scope>NUCLEOTIDE SEQUENCE [LARGE SCALE GENOMIC DNA]</scope>
    <source>
        <strain evidence="12 13">JCM 9374</strain>
    </source>
</reference>
<protein>
    <submittedName>
        <fullName evidence="12">3-ketosteroid-9-alpha-hydroxylase reductase subunit</fullName>
    </submittedName>
</protein>
<evidence type="ECO:0000256" key="7">
    <source>
        <dbReference type="ARBA" id="ARBA00023004"/>
    </source>
</evidence>
<evidence type="ECO:0000256" key="5">
    <source>
        <dbReference type="ARBA" id="ARBA00022827"/>
    </source>
</evidence>
<dbReference type="SUPFAM" id="SSF52343">
    <property type="entry name" value="Ferredoxin reductase-like, C-terminal NADP-linked domain"/>
    <property type="match status" value="1"/>
</dbReference>
<dbReference type="InterPro" id="IPR008333">
    <property type="entry name" value="Cbr1-like_FAD-bd_dom"/>
</dbReference>
<dbReference type="CDD" id="cd00207">
    <property type="entry name" value="fer2"/>
    <property type="match status" value="1"/>
</dbReference>
<dbReference type="Gene3D" id="3.40.50.80">
    <property type="entry name" value="Nucleotide-binding domain of ferredoxin-NADP reductase (FNR) module"/>
    <property type="match status" value="1"/>
</dbReference>
<keyword evidence="4" id="KW-0479">Metal-binding</keyword>
<dbReference type="EMBL" id="BDCX01000015">
    <property type="protein sequence ID" value="GAT69954.1"/>
    <property type="molecule type" value="Genomic_DNA"/>
</dbReference>
<dbReference type="Proteomes" id="UP000077701">
    <property type="component" value="Unassembled WGS sequence"/>
</dbReference>
<accession>A0A161LKT5</accession>
<evidence type="ECO:0000259" key="10">
    <source>
        <dbReference type="PROSITE" id="PS51085"/>
    </source>
</evidence>
<dbReference type="STRING" id="161355.PS9374_05634"/>
<feature type="domain" description="FAD-binding FR-type" evidence="11">
    <location>
        <begin position="4"/>
        <end position="110"/>
    </location>
</feature>